<protein>
    <submittedName>
        <fullName evidence="3">Nucleoside-diphosphate sugar epimerase</fullName>
    </submittedName>
</protein>
<gene>
    <name evidence="4" type="ORF">BCV19_03660</name>
    <name evidence="3" type="ORF">F0234_01285</name>
    <name evidence="2" type="ORF">Q8W42_10515</name>
</gene>
<reference evidence="5" key="1">
    <citation type="submission" date="2016-07" db="EMBL/GenBank/DDBJ databases">
        <title>Nontailed viruses are major unrecognized killers of bacteria in the ocean.</title>
        <authorList>
            <person name="Kauffman K."/>
            <person name="Hussain F."/>
            <person name="Yang J."/>
            <person name="Arevalo P."/>
            <person name="Brown J."/>
            <person name="Cutler M."/>
            <person name="Kelly L."/>
            <person name="Polz M.F."/>
        </authorList>
    </citation>
    <scope>NUCLEOTIDE SEQUENCE [LARGE SCALE GENOMIC DNA]</scope>
    <source>
        <strain evidence="5">10N.286.54.F3</strain>
    </source>
</reference>
<name>A0A0P6YRR3_VIBSP</name>
<dbReference type="InterPro" id="IPR016040">
    <property type="entry name" value="NAD(P)-bd_dom"/>
</dbReference>
<evidence type="ECO:0000313" key="6">
    <source>
        <dbReference type="Proteomes" id="UP000519158"/>
    </source>
</evidence>
<evidence type="ECO:0000313" key="4">
    <source>
        <dbReference type="EMBL" id="PMF27276.1"/>
    </source>
</evidence>
<dbReference type="PANTHER" id="PTHR14097">
    <property type="entry name" value="OXIDOREDUCTASE HTATIP2"/>
    <property type="match status" value="1"/>
</dbReference>
<evidence type="ECO:0000313" key="3">
    <source>
        <dbReference type="EMBL" id="NOJ11393.1"/>
    </source>
</evidence>
<dbReference type="SUPFAM" id="SSF51735">
    <property type="entry name" value="NAD(P)-binding Rossmann-fold domains"/>
    <property type="match status" value="1"/>
</dbReference>
<dbReference type="Gene3D" id="3.40.50.720">
    <property type="entry name" value="NAD(P)-binding Rossmann-like Domain"/>
    <property type="match status" value="1"/>
</dbReference>
<accession>A0A0P6YRR3</accession>
<dbReference type="EMBL" id="MCSW01000091">
    <property type="protein sequence ID" value="PMF27276.1"/>
    <property type="molecule type" value="Genomic_DNA"/>
</dbReference>
<reference evidence="2" key="5">
    <citation type="submission" date="2023-07" db="EMBL/GenBank/DDBJ databases">
        <title>Genome content predicts the carbon catabolic preferences of heterotrophic bacteria.</title>
        <authorList>
            <person name="Gralka M."/>
        </authorList>
    </citation>
    <scope>NUCLEOTIDE SEQUENCE</scope>
    <source>
        <strain evidence="2">6E02</strain>
    </source>
</reference>
<dbReference type="AlphaFoldDB" id="A0A0P6YRR3"/>
<sequence length="221" mass="23984">MNKSIIIAGASGLVGKETLAALLKSDEVNRVYALSRHRLAVEGSKLTQVIDEALSVSPDITMDQPPEIGIIALGSTIKKAGTKEKLREIDVNLVTATAEKMQQLGVGHIIVVSCLGADINARSHYLRCKGEMEAKVESLGFEQTTFLHPGPLAGDRDEKRTDEKFLQGLLKIVKPLMIGNLSKYVPIESSVIAQSILKISMMPHSNQVERLNSVAMNQLIS</sequence>
<reference evidence="4" key="2">
    <citation type="submission" date="2016-07" db="EMBL/GenBank/DDBJ databases">
        <authorList>
            <person name="Wan K."/>
            <person name="Booth B."/>
            <person name="Spirohn K."/>
            <person name="Hao T."/>
            <person name="Hu Y."/>
            <person name="Calderwood M."/>
            <person name="Hill D."/>
            <person name="Mohr S."/>
            <person name="Vidal M."/>
            <person name="Celniker S."/>
            <person name="Perrimon N."/>
        </authorList>
    </citation>
    <scope>NUCLEOTIDE SEQUENCE</scope>
    <source>
        <strain evidence="4">10N.286.54.F3</strain>
    </source>
</reference>
<reference evidence="4" key="3">
    <citation type="journal article" date="2018" name="Nature">
        <title>A major lineage of non-tailed dsDNA viruses as unrecognized killers of marine bacteria.</title>
        <authorList>
            <person name="Kauffman K.M."/>
            <person name="Hussain F.A."/>
            <person name="Yang J."/>
            <person name="Arevalo P."/>
            <person name="Brown J.M."/>
            <person name="Chang W.K."/>
            <person name="VanInsberghe D."/>
            <person name="Elsherbini J."/>
            <person name="Sharma R.S."/>
            <person name="Cutler M.B."/>
            <person name="Kelly L."/>
            <person name="Polz M.F."/>
        </authorList>
    </citation>
    <scope>NUCLEOTIDE SEQUENCE</scope>
    <source>
        <strain evidence="4">10N.286.54.F3</strain>
    </source>
</reference>
<dbReference type="Proteomes" id="UP000519158">
    <property type="component" value="Unassembled WGS sequence"/>
</dbReference>
<dbReference type="RefSeq" id="WP_017080636.1">
    <property type="nucleotide sequence ID" value="NZ_CAWMQV010000110.1"/>
</dbReference>
<dbReference type="PANTHER" id="PTHR14097:SF7">
    <property type="entry name" value="OXIDOREDUCTASE HTATIP2"/>
    <property type="match status" value="1"/>
</dbReference>
<comment type="caution">
    <text evidence="3">The sequence shown here is derived from an EMBL/GenBank/DDBJ whole genome shotgun (WGS) entry which is preliminary data.</text>
</comment>
<dbReference type="Pfam" id="PF13460">
    <property type="entry name" value="NAD_binding_10"/>
    <property type="match status" value="1"/>
</dbReference>
<dbReference type="EMBL" id="VTXL01000001">
    <property type="protein sequence ID" value="NOJ11393.1"/>
    <property type="molecule type" value="Genomic_DNA"/>
</dbReference>
<dbReference type="InterPro" id="IPR036291">
    <property type="entry name" value="NAD(P)-bd_dom_sf"/>
</dbReference>
<reference evidence="3 6" key="4">
    <citation type="submission" date="2019-09" db="EMBL/GenBank/DDBJ databases">
        <title>Draft genome sequencing and comparative genomics of hatchery-associated Vibrios.</title>
        <authorList>
            <person name="Kehlet-Delgado H."/>
            <person name="Mueller R.S."/>
        </authorList>
    </citation>
    <scope>NUCLEOTIDE SEQUENCE [LARGE SCALE GENOMIC DNA]</scope>
    <source>
        <strain evidence="3 6">99-70-13A3</strain>
    </source>
</reference>
<evidence type="ECO:0000313" key="5">
    <source>
        <dbReference type="Proteomes" id="UP000235405"/>
    </source>
</evidence>
<dbReference type="Proteomes" id="UP001177935">
    <property type="component" value="Unassembled WGS sequence"/>
</dbReference>
<feature type="domain" description="NAD(P)-binding" evidence="1">
    <location>
        <begin position="9"/>
        <end position="156"/>
    </location>
</feature>
<dbReference type="EMBL" id="JAUYVL010000004">
    <property type="protein sequence ID" value="MDP2501142.1"/>
    <property type="molecule type" value="Genomic_DNA"/>
</dbReference>
<proteinExistence type="predicted"/>
<dbReference type="Proteomes" id="UP000235405">
    <property type="component" value="Unassembled WGS sequence"/>
</dbReference>
<evidence type="ECO:0000313" key="2">
    <source>
        <dbReference type="EMBL" id="MDP2501142.1"/>
    </source>
</evidence>
<organism evidence="3 6">
    <name type="scientific">Vibrio splendidus</name>
    <dbReference type="NCBI Taxonomy" id="29497"/>
    <lineage>
        <taxon>Bacteria</taxon>
        <taxon>Pseudomonadati</taxon>
        <taxon>Pseudomonadota</taxon>
        <taxon>Gammaproteobacteria</taxon>
        <taxon>Vibrionales</taxon>
        <taxon>Vibrionaceae</taxon>
        <taxon>Vibrio</taxon>
    </lineage>
</organism>
<evidence type="ECO:0000259" key="1">
    <source>
        <dbReference type="Pfam" id="PF13460"/>
    </source>
</evidence>